<feature type="compositionally biased region" description="Low complexity" evidence="2">
    <location>
        <begin position="176"/>
        <end position="191"/>
    </location>
</feature>
<dbReference type="Proteomes" id="UP000688137">
    <property type="component" value="Unassembled WGS sequence"/>
</dbReference>
<evidence type="ECO:0000256" key="2">
    <source>
        <dbReference type="SAM" id="MobiDB-lite"/>
    </source>
</evidence>
<keyword evidence="1" id="KW-0175">Coiled coil</keyword>
<feature type="region of interest" description="Disordered" evidence="2">
    <location>
        <begin position="176"/>
        <end position="208"/>
    </location>
</feature>
<evidence type="ECO:0000313" key="3">
    <source>
        <dbReference type="EMBL" id="CAD8053965.1"/>
    </source>
</evidence>
<evidence type="ECO:0000256" key="1">
    <source>
        <dbReference type="SAM" id="Coils"/>
    </source>
</evidence>
<comment type="caution">
    <text evidence="3">The sequence shown here is derived from an EMBL/GenBank/DDBJ whole genome shotgun (WGS) entry which is preliminary data.</text>
</comment>
<feature type="coiled-coil region" evidence="1">
    <location>
        <begin position="608"/>
        <end position="635"/>
    </location>
</feature>
<protein>
    <submittedName>
        <fullName evidence="3">Uncharacterized protein</fullName>
    </submittedName>
</protein>
<dbReference type="EMBL" id="CAJJDM010000019">
    <property type="protein sequence ID" value="CAD8053965.1"/>
    <property type="molecule type" value="Genomic_DNA"/>
</dbReference>
<keyword evidence="4" id="KW-1185">Reference proteome</keyword>
<sequence>MDNNYLIEKSQIINFECQNPQSSQKIFRNEEDEIQQNNNLHFQNLSSSSIQVLSEQQSILGQENHDDDYNLIMQEKNQKNSIENQQNEQQISFYLKGDDFVQNQSNIAENLRVKKKEQKKDDIVVQNYSLNNNYSQNKDIKQVSINPLIDQNPKQNSDLKFQQYSLKDNIQKSIQPIEKPKSIIKSPKSKSGTSNIKSRDHSQVQNSFQKEQILIQNKDEKQFNQMIESNLKEIFLFYTKQFQTPIKQNTKDQIIQQKQQLNLQQFLHFCKNFQLIDLLVTNQFIQTYAGHNNQKPLYKIKYKNRVGGSFVITKQILEEVFFKCSTIQQLSFQEFLYSLIKIADIAFPVSNSLKSFYSYLDIHDPEIYSKKLIKIQDMNQSKIQDQTNINIKQELKVILPQIVNQPKTKNNYIQLMQNQSKIQSNRNKGQSVKFEDNNQDFDPRKLLLEEDLIDQEDELYLRDYMINQIGTTKKQEFIKQYQERQRIKYNQYPYENQQSKKKQGQKQQIYIQQNLLDLSQKQMLQQRKLSIQKILEIGDTQQINYNINQTQKLLQKQKIQFIHPNSFELRKNYNMVKQLQILNKSHLIRNISSSIEREQQNVSQNIQENNKNTQIQETNEKKRELQDLLGKVKNEYHSIRKIFRK</sequence>
<dbReference type="AlphaFoldDB" id="A0A8S1KJ10"/>
<organism evidence="3 4">
    <name type="scientific">Paramecium primaurelia</name>
    <dbReference type="NCBI Taxonomy" id="5886"/>
    <lineage>
        <taxon>Eukaryota</taxon>
        <taxon>Sar</taxon>
        <taxon>Alveolata</taxon>
        <taxon>Ciliophora</taxon>
        <taxon>Intramacronucleata</taxon>
        <taxon>Oligohymenophorea</taxon>
        <taxon>Peniculida</taxon>
        <taxon>Parameciidae</taxon>
        <taxon>Paramecium</taxon>
    </lineage>
</organism>
<reference evidence="3" key="1">
    <citation type="submission" date="2021-01" db="EMBL/GenBank/DDBJ databases">
        <authorList>
            <consortium name="Genoscope - CEA"/>
            <person name="William W."/>
        </authorList>
    </citation>
    <scope>NUCLEOTIDE SEQUENCE</scope>
</reference>
<name>A0A8S1KJ10_PARPR</name>
<accession>A0A8S1KJ10</accession>
<proteinExistence type="predicted"/>
<evidence type="ECO:0000313" key="4">
    <source>
        <dbReference type="Proteomes" id="UP000688137"/>
    </source>
</evidence>
<dbReference type="OMA" id="YQERIKY"/>
<gene>
    <name evidence="3" type="ORF">PPRIM_AZ9-3.1.T0210225</name>
</gene>